<organism evidence="1 2">
    <name type="scientific">Symbiodinium pilosum</name>
    <name type="common">Dinoflagellate</name>
    <dbReference type="NCBI Taxonomy" id="2952"/>
    <lineage>
        <taxon>Eukaryota</taxon>
        <taxon>Sar</taxon>
        <taxon>Alveolata</taxon>
        <taxon>Dinophyceae</taxon>
        <taxon>Suessiales</taxon>
        <taxon>Symbiodiniaceae</taxon>
        <taxon>Symbiodinium</taxon>
    </lineage>
</organism>
<keyword evidence="2" id="KW-1185">Reference proteome</keyword>
<comment type="caution">
    <text evidence="1">The sequence shown here is derived from an EMBL/GenBank/DDBJ whole genome shotgun (WGS) entry which is preliminary data.</text>
</comment>
<dbReference type="EMBL" id="CAJNIZ010017291">
    <property type="protein sequence ID" value="CAE7396296.1"/>
    <property type="molecule type" value="Genomic_DNA"/>
</dbReference>
<evidence type="ECO:0000313" key="2">
    <source>
        <dbReference type="Proteomes" id="UP000649617"/>
    </source>
</evidence>
<gene>
    <name evidence="1" type="ORF">SPIL2461_LOCUS9753</name>
</gene>
<name>A0A812QNS6_SYMPI</name>
<evidence type="ECO:0000313" key="1">
    <source>
        <dbReference type="EMBL" id="CAE7396296.1"/>
    </source>
</evidence>
<sequence>MLRHVTAFADVLRDHHAVFVHSMQGRLARQHGFACKCHCSWTASSGWHRCSQSLGRFGSTSTALRAVQVL</sequence>
<dbReference type="AlphaFoldDB" id="A0A812QNS6"/>
<protein>
    <submittedName>
        <fullName evidence="1">Uncharacterized protein</fullName>
    </submittedName>
</protein>
<proteinExistence type="predicted"/>
<reference evidence="1" key="1">
    <citation type="submission" date="2021-02" db="EMBL/GenBank/DDBJ databases">
        <authorList>
            <person name="Dougan E. K."/>
            <person name="Rhodes N."/>
            <person name="Thang M."/>
            <person name="Chan C."/>
        </authorList>
    </citation>
    <scope>NUCLEOTIDE SEQUENCE</scope>
</reference>
<accession>A0A812QNS6</accession>
<dbReference type="Proteomes" id="UP000649617">
    <property type="component" value="Unassembled WGS sequence"/>
</dbReference>